<evidence type="ECO:0000313" key="4">
    <source>
        <dbReference type="EMBL" id="GAG61989.1"/>
    </source>
</evidence>
<evidence type="ECO:0000256" key="2">
    <source>
        <dbReference type="ARBA" id="ARBA00023172"/>
    </source>
</evidence>
<dbReference type="PROSITE" id="PS51898">
    <property type="entry name" value="TYR_RECOMBINASE"/>
    <property type="match status" value="1"/>
</dbReference>
<dbReference type="GO" id="GO:0015074">
    <property type="term" value="P:DNA integration"/>
    <property type="evidence" value="ECO:0007669"/>
    <property type="project" value="InterPro"/>
</dbReference>
<feature type="non-terminal residue" evidence="4">
    <location>
        <position position="279"/>
    </location>
</feature>
<dbReference type="Gene3D" id="1.10.150.130">
    <property type="match status" value="1"/>
</dbReference>
<comment type="caution">
    <text evidence="4">The sequence shown here is derived from an EMBL/GenBank/DDBJ whole genome shotgun (WGS) entry which is preliminary data.</text>
</comment>
<keyword evidence="1" id="KW-0238">DNA-binding</keyword>
<dbReference type="GO" id="GO:0003677">
    <property type="term" value="F:DNA binding"/>
    <property type="evidence" value="ECO:0007669"/>
    <property type="project" value="UniProtKB-KW"/>
</dbReference>
<protein>
    <recommendedName>
        <fullName evidence="3">Tyr recombinase domain-containing protein</fullName>
    </recommendedName>
</protein>
<dbReference type="InterPro" id="IPR013762">
    <property type="entry name" value="Integrase-like_cat_sf"/>
</dbReference>
<dbReference type="SUPFAM" id="SSF56349">
    <property type="entry name" value="DNA breaking-rejoining enzymes"/>
    <property type="match status" value="1"/>
</dbReference>
<evidence type="ECO:0000259" key="3">
    <source>
        <dbReference type="PROSITE" id="PS51898"/>
    </source>
</evidence>
<dbReference type="CDD" id="cd01189">
    <property type="entry name" value="INT_ICEBs1_C_like"/>
    <property type="match status" value="1"/>
</dbReference>
<name>X0YYX2_9ZZZZ</name>
<keyword evidence="2" id="KW-0233">DNA recombination</keyword>
<dbReference type="InterPro" id="IPR010998">
    <property type="entry name" value="Integrase_recombinase_N"/>
</dbReference>
<feature type="domain" description="Tyr recombinase" evidence="3">
    <location>
        <begin position="83"/>
        <end position="279"/>
    </location>
</feature>
<accession>X0YYX2</accession>
<evidence type="ECO:0000256" key="1">
    <source>
        <dbReference type="ARBA" id="ARBA00023125"/>
    </source>
</evidence>
<dbReference type="EMBL" id="BART01007700">
    <property type="protein sequence ID" value="GAG61989.1"/>
    <property type="molecule type" value="Genomic_DNA"/>
</dbReference>
<dbReference type="InterPro" id="IPR050090">
    <property type="entry name" value="Tyrosine_recombinase_XerCD"/>
</dbReference>
<reference evidence="4" key="1">
    <citation type="journal article" date="2014" name="Front. Microbiol.">
        <title>High frequency of phylogenetically diverse reductive dehalogenase-homologous genes in deep subseafloor sedimentary metagenomes.</title>
        <authorList>
            <person name="Kawai M."/>
            <person name="Futagami T."/>
            <person name="Toyoda A."/>
            <person name="Takaki Y."/>
            <person name="Nishi S."/>
            <person name="Hori S."/>
            <person name="Arai W."/>
            <person name="Tsubouchi T."/>
            <person name="Morono Y."/>
            <person name="Uchiyama I."/>
            <person name="Ito T."/>
            <person name="Fujiyama A."/>
            <person name="Inagaki F."/>
            <person name="Takami H."/>
        </authorList>
    </citation>
    <scope>NUCLEOTIDE SEQUENCE</scope>
    <source>
        <strain evidence="4">Expedition CK06-06</strain>
    </source>
</reference>
<dbReference type="Gene3D" id="1.10.443.10">
    <property type="entry name" value="Intergrase catalytic core"/>
    <property type="match status" value="1"/>
</dbReference>
<dbReference type="InterPro" id="IPR002104">
    <property type="entry name" value="Integrase_catalytic"/>
</dbReference>
<dbReference type="InterPro" id="IPR011010">
    <property type="entry name" value="DNA_brk_join_enz"/>
</dbReference>
<dbReference type="GO" id="GO:0006310">
    <property type="term" value="P:DNA recombination"/>
    <property type="evidence" value="ECO:0007669"/>
    <property type="project" value="UniProtKB-KW"/>
</dbReference>
<dbReference type="PANTHER" id="PTHR30349:SF91">
    <property type="entry name" value="INTA PROTEIN"/>
    <property type="match status" value="1"/>
</dbReference>
<organism evidence="4">
    <name type="scientific">marine sediment metagenome</name>
    <dbReference type="NCBI Taxonomy" id="412755"/>
    <lineage>
        <taxon>unclassified sequences</taxon>
        <taxon>metagenomes</taxon>
        <taxon>ecological metagenomes</taxon>
    </lineage>
</organism>
<gene>
    <name evidence="4" type="ORF">S01H4_17474</name>
</gene>
<dbReference type="PANTHER" id="PTHR30349">
    <property type="entry name" value="PHAGE INTEGRASE-RELATED"/>
    <property type="match status" value="1"/>
</dbReference>
<dbReference type="AlphaFoldDB" id="X0YYX2"/>
<proteinExistence type="predicted"/>
<sequence length="279" mass="31654">MVERHIRPAIGRLLLTQLRPEHLQRSYTEKLSGGRQNGTGGLGSRSVRYIHSTLHKALKSAVKLGMIARNPADAVDVPKVERHEMKVMSEANIHIFLEYAKSTPYYALFYTALFTGMRRSELLGLRWSDVDLLLCQISVNRTLHQLHNRDIIFRQPKTDKGRRLIALSPSTVLVLREYKERQEKLIQSLGLTLTDDNLVFGQHDGKPLLPDSITQAWRKLARGVGLRDIRLHDARHTHASLMLKQGIHPKVVQERLGHASIQITIDTYSHVVPGLQQAA</sequence>
<dbReference type="Pfam" id="PF00589">
    <property type="entry name" value="Phage_integrase"/>
    <property type="match status" value="1"/>
</dbReference>